<evidence type="ECO:0000313" key="7">
    <source>
        <dbReference type="EMBL" id="SCB09935.1"/>
    </source>
</evidence>
<sequence length="302" mass="33343">MTTPSSVTGAMQGPTGRKPQHLTPGRIGLYLFLVLAALFFLLPLYVMLVTSFKSMPEIRQGNIFAFPQMWTADAWVQAWSTACTGLECGGISVGFWNSVKILIPSMILSILISSLTGYALSFWRVKGANVLFAILLLGAFIPYQVFIYPLVLIYRDVGIYSTLPCIIITHTVFGLPVLTLLFRNYYSSLPMELFKAARIDGAGLWQIFFRLMIPMSIPILVVAAILQVTGIWNDFLFGVVFAGRENFPMTVQLNNIVNSTQGEKLYNVNMAATILTALVPLIVYFGSGRWFVRGITAGAVKG</sequence>
<evidence type="ECO:0000256" key="2">
    <source>
        <dbReference type="ARBA" id="ARBA00022692"/>
    </source>
</evidence>
<dbReference type="AlphaFoldDB" id="A0A1C3U3K4"/>
<feature type="transmembrane region" description="Helical" evidence="5">
    <location>
        <begin position="265"/>
        <end position="285"/>
    </location>
</feature>
<dbReference type="GO" id="GO:0055085">
    <property type="term" value="P:transmembrane transport"/>
    <property type="evidence" value="ECO:0007669"/>
    <property type="project" value="InterPro"/>
</dbReference>
<dbReference type="Proteomes" id="UP000199101">
    <property type="component" value="Unassembled WGS sequence"/>
</dbReference>
<dbReference type="RefSeq" id="WP_092706600.1">
    <property type="nucleotide sequence ID" value="NZ_FMAG01000001.1"/>
</dbReference>
<dbReference type="InterPro" id="IPR000515">
    <property type="entry name" value="MetI-like"/>
</dbReference>
<name>A0A1C3U3K4_9HYPH</name>
<dbReference type="PANTHER" id="PTHR43879:SF1">
    <property type="entry name" value="GLUCOSE IMPORT SYSTEM PERMEASE PROTEIN GLCU"/>
    <property type="match status" value="1"/>
</dbReference>
<feature type="transmembrane region" description="Helical" evidence="5">
    <location>
        <begin position="157"/>
        <end position="182"/>
    </location>
</feature>
<keyword evidence="3 5" id="KW-1133">Transmembrane helix</keyword>
<dbReference type="OrthoDB" id="9815445at2"/>
<dbReference type="InterPro" id="IPR035906">
    <property type="entry name" value="MetI-like_sf"/>
</dbReference>
<dbReference type="SUPFAM" id="SSF161098">
    <property type="entry name" value="MetI-like"/>
    <property type="match status" value="1"/>
</dbReference>
<dbReference type="PROSITE" id="PS50928">
    <property type="entry name" value="ABC_TM1"/>
    <property type="match status" value="1"/>
</dbReference>
<evidence type="ECO:0000259" key="6">
    <source>
        <dbReference type="PROSITE" id="PS50928"/>
    </source>
</evidence>
<keyword evidence="8" id="KW-1185">Reference proteome</keyword>
<dbReference type="STRING" id="410764.GA0061103_1431"/>
<keyword evidence="4 5" id="KW-0472">Membrane</keyword>
<accession>A0A1C3U3K4</accession>
<feature type="domain" description="ABC transmembrane type-1" evidence="6">
    <location>
        <begin position="95"/>
        <end position="287"/>
    </location>
</feature>
<evidence type="ECO:0000256" key="5">
    <source>
        <dbReference type="RuleBase" id="RU363032"/>
    </source>
</evidence>
<dbReference type="Gene3D" id="1.10.3720.10">
    <property type="entry name" value="MetI-like"/>
    <property type="match status" value="1"/>
</dbReference>
<evidence type="ECO:0000313" key="8">
    <source>
        <dbReference type="Proteomes" id="UP000199101"/>
    </source>
</evidence>
<gene>
    <name evidence="7" type="ORF">GA0061103_1431</name>
</gene>
<dbReference type="PANTHER" id="PTHR43879">
    <property type="entry name" value="ABC TRANSPORTER PERMEASE PROTEIN"/>
    <property type="match status" value="1"/>
</dbReference>
<dbReference type="Pfam" id="PF00528">
    <property type="entry name" value="BPD_transp_1"/>
    <property type="match status" value="1"/>
</dbReference>
<reference evidence="8" key="1">
    <citation type="submission" date="2016-08" db="EMBL/GenBank/DDBJ databases">
        <authorList>
            <person name="Varghese N."/>
            <person name="Submissions Spin"/>
        </authorList>
    </citation>
    <scope>NUCLEOTIDE SEQUENCE [LARGE SCALE GENOMIC DNA]</scope>
    <source>
        <strain evidence="8">HAMBI 2975</strain>
    </source>
</reference>
<keyword evidence="2 5" id="KW-0812">Transmembrane</keyword>
<evidence type="ECO:0000256" key="3">
    <source>
        <dbReference type="ARBA" id="ARBA00022989"/>
    </source>
</evidence>
<evidence type="ECO:0000256" key="1">
    <source>
        <dbReference type="ARBA" id="ARBA00004651"/>
    </source>
</evidence>
<evidence type="ECO:0000256" key="4">
    <source>
        <dbReference type="ARBA" id="ARBA00023136"/>
    </source>
</evidence>
<comment type="similarity">
    <text evidence="5">Belongs to the binding-protein-dependent transport system permease family.</text>
</comment>
<feature type="transmembrane region" description="Helical" evidence="5">
    <location>
        <begin position="203"/>
        <end position="226"/>
    </location>
</feature>
<proteinExistence type="inferred from homology"/>
<dbReference type="CDD" id="cd06261">
    <property type="entry name" value="TM_PBP2"/>
    <property type="match status" value="1"/>
</dbReference>
<keyword evidence="5" id="KW-0813">Transport</keyword>
<organism evidence="7 8">
    <name type="scientific">Rhizobium multihospitium</name>
    <dbReference type="NCBI Taxonomy" id="410764"/>
    <lineage>
        <taxon>Bacteria</taxon>
        <taxon>Pseudomonadati</taxon>
        <taxon>Pseudomonadota</taxon>
        <taxon>Alphaproteobacteria</taxon>
        <taxon>Hyphomicrobiales</taxon>
        <taxon>Rhizobiaceae</taxon>
        <taxon>Rhizobium/Agrobacterium group</taxon>
        <taxon>Rhizobium</taxon>
    </lineage>
</organism>
<feature type="transmembrane region" description="Helical" evidence="5">
    <location>
        <begin position="101"/>
        <end position="123"/>
    </location>
</feature>
<comment type="subcellular location">
    <subcellularLocation>
        <location evidence="1 5">Cell membrane</location>
        <topology evidence="1 5">Multi-pass membrane protein</topology>
    </subcellularLocation>
</comment>
<protein>
    <submittedName>
        <fullName evidence="7">Glucose/mannose transport system permease protein</fullName>
    </submittedName>
</protein>
<dbReference type="GO" id="GO:0005886">
    <property type="term" value="C:plasma membrane"/>
    <property type="evidence" value="ECO:0007669"/>
    <property type="project" value="UniProtKB-SubCell"/>
</dbReference>
<feature type="transmembrane region" description="Helical" evidence="5">
    <location>
        <begin position="27"/>
        <end position="48"/>
    </location>
</feature>
<dbReference type="EMBL" id="FMAG01000001">
    <property type="protein sequence ID" value="SCB09935.1"/>
    <property type="molecule type" value="Genomic_DNA"/>
</dbReference>
<feature type="transmembrane region" description="Helical" evidence="5">
    <location>
        <begin position="130"/>
        <end position="151"/>
    </location>
</feature>